<keyword evidence="1" id="KW-0472">Membrane</keyword>
<dbReference type="EMBL" id="BBJM01000001">
    <property type="protein sequence ID" value="GAK46982.1"/>
    <property type="molecule type" value="Genomic_DNA"/>
</dbReference>
<feature type="transmembrane region" description="Helical" evidence="1">
    <location>
        <begin position="12"/>
        <end position="32"/>
    </location>
</feature>
<organism evidence="2 3">
    <name type="scientific">Secundilactobacillus oryzae JCM 18671</name>
    <dbReference type="NCBI Taxonomy" id="1291743"/>
    <lineage>
        <taxon>Bacteria</taxon>
        <taxon>Bacillati</taxon>
        <taxon>Bacillota</taxon>
        <taxon>Bacilli</taxon>
        <taxon>Lactobacillales</taxon>
        <taxon>Lactobacillaceae</taxon>
        <taxon>Secundilactobacillus</taxon>
    </lineage>
</organism>
<gene>
    <name evidence="2" type="ORF">LOSG293_010810</name>
</gene>
<feature type="transmembrane region" description="Helical" evidence="1">
    <location>
        <begin position="155"/>
        <end position="171"/>
    </location>
</feature>
<reference evidence="2" key="1">
    <citation type="journal article" date="2014" name="Genome Announc.">
        <title>Draft Genome Sequence of Lactobacillus oryzae Strain SG293T.</title>
        <authorList>
            <person name="Tanizawa Y."/>
            <person name="Fujisawa T."/>
            <person name="Mochizuki T."/>
            <person name="Kaminuma E."/>
            <person name="Nakamura Y."/>
            <person name="Tohno M."/>
        </authorList>
    </citation>
    <scope>NUCLEOTIDE SEQUENCE [LARGE SCALE GENOMIC DNA]</scope>
    <source>
        <strain evidence="2">SG293</strain>
    </source>
</reference>
<keyword evidence="3" id="KW-1185">Reference proteome</keyword>
<keyword evidence="1" id="KW-1133">Transmembrane helix</keyword>
<sequence>MNMNSSELLLVMTWAAQLLVAVFFIAGFVSFYTEIWDQAFVNPRRSRRERISMRVVLVVLSVGLASILHVAGYISGSSAMMFHNIGLFILVFSLLDADINIGEYLVRCFALVAVWLMHHVNDFMMMKFAVSMIIAIIVMITIWRYRSYIEPHFPIRLLISTIIALDFWFTLPYHSASMHMNMSTSIEAVLMFFLMKLSTGRQQSLWAHN</sequence>
<evidence type="ECO:0000313" key="3">
    <source>
        <dbReference type="Proteomes" id="UP000028700"/>
    </source>
</evidence>
<dbReference type="RefSeq" id="WP_191976204.1">
    <property type="nucleotide sequence ID" value="NZ_BBAZ01000002.1"/>
</dbReference>
<dbReference type="Proteomes" id="UP000028700">
    <property type="component" value="Unassembled WGS sequence"/>
</dbReference>
<protein>
    <submittedName>
        <fullName evidence="2">Diguanylate cyclase</fullName>
    </submittedName>
</protein>
<keyword evidence="1" id="KW-0812">Transmembrane</keyword>
<dbReference type="eggNOG" id="COG3706">
    <property type="taxonomic scope" value="Bacteria"/>
</dbReference>
<proteinExistence type="predicted"/>
<dbReference type="STRING" id="1291743.LOSG293_010810"/>
<feature type="transmembrane region" description="Helical" evidence="1">
    <location>
        <begin position="80"/>
        <end position="97"/>
    </location>
</feature>
<comment type="caution">
    <text evidence="2">The sequence shown here is derived from an EMBL/GenBank/DDBJ whole genome shotgun (WGS) entry which is preliminary data.</text>
</comment>
<feature type="transmembrane region" description="Helical" evidence="1">
    <location>
        <begin position="126"/>
        <end position="143"/>
    </location>
</feature>
<dbReference type="AlphaFoldDB" id="A0A081BG14"/>
<feature type="transmembrane region" description="Helical" evidence="1">
    <location>
        <begin position="53"/>
        <end position="74"/>
    </location>
</feature>
<name>A0A081BG14_9LACO</name>
<evidence type="ECO:0000313" key="2">
    <source>
        <dbReference type="EMBL" id="GAK46982.1"/>
    </source>
</evidence>
<evidence type="ECO:0000256" key="1">
    <source>
        <dbReference type="SAM" id="Phobius"/>
    </source>
</evidence>
<accession>A0A081BG14</accession>